<evidence type="ECO:0000313" key="4">
    <source>
        <dbReference type="EMBL" id="MFF0545868.1"/>
    </source>
</evidence>
<dbReference type="InterPro" id="IPR043128">
    <property type="entry name" value="Rev_trsase/Diguanyl_cyclase"/>
</dbReference>
<dbReference type="EC" id="2.7.7.65" evidence="4"/>
<dbReference type="InterPro" id="IPR013656">
    <property type="entry name" value="PAS_4"/>
</dbReference>
<feature type="domain" description="PAS" evidence="1">
    <location>
        <begin position="116"/>
        <end position="160"/>
    </location>
</feature>
<dbReference type="Proteomes" id="UP001601444">
    <property type="component" value="Unassembled WGS sequence"/>
</dbReference>
<dbReference type="RefSeq" id="WP_387702300.1">
    <property type="nucleotide sequence ID" value="NZ_JBIAMX010000016.1"/>
</dbReference>
<dbReference type="Pfam" id="PF08448">
    <property type="entry name" value="PAS_4"/>
    <property type="match status" value="1"/>
</dbReference>
<dbReference type="PANTHER" id="PTHR44757:SF2">
    <property type="entry name" value="BIOFILM ARCHITECTURE MAINTENANCE PROTEIN MBAA"/>
    <property type="match status" value="1"/>
</dbReference>
<accession>A0ABW6PTW1</accession>
<gene>
    <name evidence="4" type="ORF">ACFYTF_23805</name>
</gene>
<feature type="domain" description="PAC" evidence="2">
    <location>
        <begin position="186"/>
        <end position="242"/>
    </location>
</feature>
<dbReference type="InterPro" id="IPR000160">
    <property type="entry name" value="GGDEF_dom"/>
</dbReference>
<dbReference type="GO" id="GO:0052621">
    <property type="term" value="F:diguanylate cyclase activity"/>
    <property type="evidence" value="ECO:0007669"/>
    <property type="project" value="UniProtKB-EC"/>
</dbReference>
<proteinExistence type="predicted"/>
<dbReference type="PROSITE" id="PS50113">
    <property type="entry name" value="PAC"/>
    <property type="match status" value="1"/>
</dbReference>
<evidence type="ECO:0000259" key="2">
    <source>
        <dbReference type="PROSITE" id="PS50113"/>
    </source>
</evidence>
<dbReference type="PANTHER" id="PTHR44757">
    <property type="entry name" value="DIGUANYLATE CYCLASE DGCP"/>
    <property type="match status" value="1"/>
</dbReference>
<dbReference type="PROSITE" id="PS50887">
    <property type="entry name" value="GGDEF"/>
    <property type="match status" value="1"/>
</dbReference>
<evidence type="ECO:0000259" key="3">
    <source>
        <dbReference type="PROSITE" id="PS50887"/>
    </source>
</evidence>
<dbReference type="NCBIfam" id="TIGR00254">
    <property type="entry name" value="GGDEF"/>
    <property type="match status" value="1"/>
</dbReference>
<dbReference type="SUPFAM" id="SSF55785">
    <property type="entry name" value="PYP-like sensor domain (PAS domain)"/>
    <property type="match status" value="1"/>
</dbReference>
<dbReference type="InterPro" id="IPR052155">
    <property type="entry name" value="Biofilm_reg_signaling"/>
</dbReference>
<dbReference type="Gene3D" id="3.30.70.270">
    <property type="match status" value="1"/>
</dbReference>
<evidence type="ECO:0000313" key="5">
    <source>
        <dbReference type="Proteomes" id="UP001601444"/>
    </source>
</evidence>
<dbReference type="EMBL" id="JBIAMX010000016">
    <property type="protein sequence ID" value="MFF0545868.1"/>
    <property type="molecule type" value="Genomic_DNA"/>
</dbReference>
<dbReference type="SUPFAM" id="SSF55073">
    <property type="entry name" value="Nucleotide cyclase"/>
    <property type="match status" value="1"/>
</dbReference>
<dbReference type="NCBIfam" id="TIGR00229">
    <property type="entry name" value="sensory_box"/>
    <property type="match status" value="1"/>
</dbReference>
<dbReference type="CDD" id="cd01949">
    <property type="entry name" value="GGDEF"/>
    <property type="match status" value="1"/>
</dbReference>
<dbReference type="Gene3D" id="3.30.450.20">
    <property type="entry name" value="PAS domain"/>
    <property type="match status" value="1"/>
</dbReference>
<organism evidence="4 5">
    <name type="scientific">Nocardia thailandica</name>
    <dbReference type="NCBI Taxonomy" id="257275"/>
    <lineage>
        <taxon>Bacteria</taxon>
        <taxon>Bacillati</taxon>
        <taxon>Actinomycetota</taxon>
        <taxon>Actinomycetes</taxon>
        <taxon>Mycobacteriales</taxon>
        <taxon>Nocardiaceae</taxon>
        <taxon>Nocardia</taxon>
    </lineage>
</organism>
<name>A0ABW6PTW1_9NOCA</name>
<protein>
    <submittedName>
        <fullName evidence="4">Diguanylate cyclase domain-containing protein</fullName>
        <ecNumber evidence="4">2.7.7.65</ecNumber>
    </submittedName>
</protein>
<dbReference type="Pfam" id="PF00990">
    <property type="entry name" value="GGDEF"/>
    <property type="match status" value="1"/>
</dbReference>
<keyword evidence="4" id="KW-0808">Transferase</keyword>
<reference evidence="4 5" key="1">
    <citation type="submission" date="2024-10" db="EMBL/GenBank/DDBJ databases">
        <title>The Natural Products Discovery Center: Release of the First 8490 Sequenced Strains for Exploring Actinobacteria Biosynthetic Diversity.</title>
        <authorList>
            <person name="Kalkreuter E."/>
            <person name="Kautsar S.A."/>
            <person name="Yang D."/>
            <person name="Bader C.D."/>
            <person name="Teijaro C.N."/>
            <person name="Fluegel L."/>
            <person name="Davis C.M."/>
            <person name="Simpson J.R."/>
            <person name="Lauterbach L."/>
            <person name="Steele A.D."/>
            <person name="Gui C."/>
            <person name="Meng S."/>
            <person name="Li G."/>
            <person name="Viehrig K."/>
            <person name="Ye F."/>
            <person name="Su P."/>
            <person name="Kiefer A.F."/>
            <person name="Nichols A."/>
            <person name="Cepeda A.J."/>
            <person name="Yan W."/>
            <person name="Fan B."/>
            <person name="Jiang Y."/>
            <person name="Adhikari A."/>
            <person name="Zheng C.-J."/>
            <person name="Schuster L."/>
            <person name="Cowan T.M."/>
            <person name="Smanski M.J."/>
            <person name="Chevrette M.G."/>
            <person name="De Carvalho L.P.S."/>
            <person name="Shen B."/>
        </authorList>
    </citation>
    <scope>NUCLEOTIDE SEQUENCE [LARGE SCALE GENOMIC DNA]</scope>
    <source>
        <strain evidence="4 5">NPDC004045</strain>
    </source>
</reference>
<dbReference type="InterPro" id="IPR029787">
    <property type="entry name" value="Nucleotide_cyclase"/>
</dbReference>
<keyword evidence="5" id="KW-1185">Reference proteome</keyword>
<keyword evidence="4" id="KW-0548">Nucleotidyltransferase</keyword>
<dbReference type="InterPro" id="IPR035965">
    <property type="entry name" value="PAS-like_dom_sf"/>
</dbReference>
<comment type="caution">
    <text evidence="4">The sequence shown here is derived from an EMBL/GenBank/DDBJ whole genome shotgun (WGS) entry which is preliminary data.</text>
</comment>
<sequence>MLPARRFAAEWATRLAEVTTTPPPPAQLADALEHLLGSLLTALTNPAWDPAAAENLGSAVAGLGFHTPEAVEVSLPTLRAVCAEAGAAPDVLTCVASRFGFGIGRASASAPLPPPAADGFEVAFRHASVAISIGDAQGRIIDANPAFERLMGRPLEQLRGLDGFELAEDAADVERRRIFEHLAATDSGTVRFEGPQPHPDGGSSWVAWTVTQCLSNNGERTYLLGFGQDLTEQHAVTERLRWQAHHDPLTGLANRRRLHADLHTLVTTAEPGQRVAVLALDVDDFKAINDTHGHTAGDRILAELAARLRTVLDGEETLLARIGGDEFIVVLPPTAIDTARATVGLLREAVVEPFGAADRPIAITISIGATVTPLAGTSVPELLADADECLYRAKALGKNHWALRTERRALVLDGD</sequence>
<feature type="domain" description="GGDEF" evidence="3">
    <location>
        <begin position="273"/>
        <end position="406"/>
    </location>
</feature>
<dbReference type="InterPro" id="IPR000700">
    <property type="entry name" value="PAS-assoc_C"/>
</dbReference>
<evidence type="ECO:0000259" key="1">
    <source>
        <dbReference type="PROSITE" id="PS50112"/>
    </source>
</evidence>
<dbReference type="SMART" id="SM00267">
    <property type="entry name" value="GGDEF"/>
    <property type="match status" value="1"/>
</dbReference>
<dbReference type="PROSITE" id="PS50112">
    <property type="entry name" value="PAS"/>
    <property type="match status" value="1"/>
</dbReference>
<dbReference type="SMART" id="SM00091">
    <property type="entry name" value="PAS"/>
    <property type="match status" value="1"/>
</dbReference>
<dbReference type="CDD" id="cd00130">
    <property type="entry name" value="PAS"/>
    <property type="match status" value="1"/>
</dbReference>
<dbReference type="InterPro" id="IPR000014">
    <property type="entry name" value="PAS"/>
</dbReference>